<dbReference type="Pfam" id="PF02156">
    <property type="entry name" value="Glyco_hydro_26"/>
    <property type="match status" value="1"/>
</dbReference>
<sequence length="560" mass="60691" precursor="true">MNAKRFILGSAACGVLLALAAAPLAAQTYRYEAEAGQQFGTAVRSNVAGYSGAGFVTGFDGSGGYAQGDYFQIEADVPQGLYELWVGYRSPYGMKGYNFFVDGEAGSGVFDASSTFATDRAGLLAVAAGTNTFGIAQNWGYYDVDYLEFRPFTPPPLARVSPQLIDAQADLPTRQLMGYLVDNYGKQTLSGQQVVVGQGGAFPNASYLQRSGGLVPAVRTSDFIEYSPSRIQHGSNPNQETEKTIAWARQTGGVVSMSWHWNAPTDLVNTQQNPWWRGFYTDATTFDLPAALADPQGADYQLLLRDIDAIADELQKFEDAGVPVIFRPLHEAQGGWFWWGAHGPEAFKQLWGVVYDRIAETHGIHNLIWEFTSSAADGDHLDWYPGDELVDMIGLDIYTDPSSSMSGAWYDILEHYDGNKLIALSETGTLPNAELMELWGVNWSYFSPWSGNEFEGAFSPEQLQATLGAENVVTLNELPTLPWAAAALPGDFNLDGAVDAADYTAWRDGLGGVFTAGDYQVWRAGYIAAASAGVSSRGVPEPSAWAIGVLVLACCCRRGR</sequence>
<evidence type="ECO:0000256" key="4">
    <source>
        <dbReference type="PROSITE-ProRule" id="PRU01100"/>
    </source>
</evidence>
<dbReference type="PANTHER" id="PTHR40079">
    <property type="entry name" value="MANNAN ENDO-1,4-BETA-MANNOSIDASE E-RELATED"/>
    <property type="match status" value="1"/>
</dbReference>
<evidence type="ECO:0000256" key="3">
    <source>
        <dbReference type="ARBA" id="ARBA00023295"/>
    </source>
</evidence>
<evidence type="ECO:0000256" key="2">
    <source>
        <dbReference type="ARBA" id="ARBA00022801"/>
    </source>
</evidence>
<comment type="similarity">
    <text evidence="1 4">Belongs to the glycosyl hydrolase 26 family.</text>
</comment>
<dbReference type="CDD" id="cd04086">
    <property type="entry name" value="CBM35_mannanase-like"/>
    <property type="match status" value="1"/>
</dbReference>
<feature type="active site" description="Nucleophile" evidence="4">
    <location>
        <position position="426"/>
    </location>
</feature>
<dbReference type="InterPro" id="IPR022790">
    <property type="entry name" value="GH26_dom"/>
</dbReference>
<organism evidence="8 9">
    <name type="scientific">Pirellulimonas nuda</name>
    <dbReference type="NCBI Taxonomy" id="2528009"/>
    <lineage>
        <taxon>Bacteria</taxon>
        <taxon>Pseudomonadati</taxon>
        <taxon>Planctomycetota</taxon>
        <taxon>Planctomycetia</taxon>
        <taxon>Pirellulales</taxon>
        <taxon>Lacipirellulaceae</taxon>
        <taxon>Pirellulimonas</taxon>
    </lineage>
</organism>
<reference evidence="8 9" key="1">
    <citation type="submission" date="2019-02" db="EMBL/GenBank/DDBJ databases">
        <title>Deep-cultivation of Planctomycetes and their phenomic and genomic characterization uncovers novel biology.</title>
        <authorList>
            <person name="Wiegand S."/>
            <person name="Jogler M."/>
            <person name="Boedeker C."/>
            <person name="Pinto D."/>
            <person name="Vollmers J."/>
            <person name="Rivas-Marin E."/>
            <person name="Kohn T."/>
            <person name="Peeters S.H."/>
            <person name="Heuer A."/>
            <person name="Rast P."/>
            <person name="Oberbeckmann S."/>
            <person name="Bunk B."/>
            <person name="Jeske O."/>
            <person name="Meyerdierks A."/>
            <person name="Storesund J.E."/>
            <person name="Kallscheuer N."/>
            <person name="Luecker S."/>
            <person name="Lage O.M."/>
            <person name="Pohl T."/>
            <person name="Merkel B.J."/>
            <person name="Hornburger P."/>
            <person name="Mueller R.-W."/>
            <person name="Bruemmer F."/>
            <person name="Labrenz M."/>
            <person name="Spormann A.M."/>
            <person name="Op den Camp H."/>
            <person name="Overmann J."/>
            <person name="Amann R."/>
            <person name="Jetten M.S.M."/>
            <person name="Mascher T."/>
            <person name="Medema M.H."/>
            <person name="Devos D.P."/>
            <person name="Kaster A.-K."/>
            <person name="Ovreas L."/>
            <person name="Rohde M."/>
            <person name="Galperin M.Y."/>
            <person name="Jogler C."/>
        </authorList>
    </citation>
    <scope>NUCLEOTIDE SEQUENCE [LARGE SCALE GENOMIC DNA]</scope>
    <source>
        <strain evidence="8 9">Pla175</strain>
    </source>
</reference>
<feature type="chain" id="PRO_5021725528" evidence="5">
    <location>
        <begin position="27"/>
        <end position="560"/>
    </location>
</feature>
<keyword evidence="3 4" id="KW-0326">Glycosidase</keyword>
<dbReference type="InterPro" id="IPR017853">
    <property type="entry name" value="GH"/>
</dbReference>
<feature type="signal peptide" evidence="5">
    <location>
        <begin position="1"/>
        <end position="26"/>
    </location>
</feature>
<dbReference type="Gene3D" id="2.60.120.260">
    <property type="entry name" value="Galactose-binding domain-like"/>
    <property type="match status" value="1"/>
</dbReference>
<keyword evidence="9" id="KW-1185">Reference proteome</keyword>
<keyword evidence="5" id="KW-0732">Signal</keyword>
<dbReference type="InterPro" id="IPR008979">
    <property type="entry name" value="Galactose-bd-like_sf"/>
</dbReference>
<evidence type="ECO:0000256" key="1">
    <source>
        <dbReference type="ARBA" id="ARBA00007754"/>
    </source>
</evidence>
<feature type="domain" description="CBM6" evidence="6">
    <location>
        <begin position="29"/>
        <end position="150"/>
    </location>
</feature>
<evidence type="ECO:0000313" key="8">
    <source>
        <dbReference type="EMBL" id="QDU88849.1"/>
    </source>
</evidence>
<evidence type="ECO:0000313" key="9">
    <source>
        <dbReference type="Proteomes" id="UP000317429"/>
    </source>
</evidence>
<dbReference type="EC" id="3.2.1.78" evidence="8"/>
<keyword evidence="2 4" id="KW-0378">Hydrolase</keyword>
<dbReference type="SUPFAM" id="SSF49785">
    <property type="entry name" value="Galactose-binding domain-like"/>
    <property type="match status" value="1"/>
</dbReference>
<accession>A0A518DBK0</accession>
<dbReference type="EMBL" id="CP036291">
    <property type="protein sequence ID" value="QDU88849.1"/>
    <property type="molecule type" value="Genomic_DNA"/>
</dbReference>
<dbReference type="SUPFAM" id="SSF51445">
    <property type="entry name" value="(Trans)glycosidases"/>
    <property type="match status" value="1"/>
</dbReference>
<dbReference type="RefSeq" id="WP_145284277.1">
    <property type="nucleotide sequence ID" value="NZ_CP036291.1"/>
</dbReference>
<dbReference type="KEGG" id="pnd:Pla175_22330"/>
<dbReference type="InterPro" id="IPR005084">
    <property type="entry name" value="CBM6"/>
</dbReference>
<dbReference type="GO" id="GO:0016985">
    <property type="term" value="F:mannan endo-1,4-beta-mannosidase activity"/>
    <property type="evidence" value="ECO:0007669"/>
    <property type="project" value="UniProtKB-EC"/>
</dbReference>
<dbReference type="PROSITE" id="PS51764">
    <property type="entry name" value="GH26"/>
    <property type="match status" value="1"/>
</dbReference>
<dbReference type="InterPro" id="IPR000805">
    <property type="entry name" value="Glyco_hydro_26"/>
</dbReference>
<evidence type="ECO:0000259" key="6">
    <source>
        <dbReference type="PROSITE" id="PS51175"/>
    </source>
</evidence>
<dbReference type="Proteomes" id="UP000317429">
    <property type="component" value="Chromosome"/>
</dbReference>
<dbReference type="AlphaFoldDB" id="A0A518DBK0"/>
<proteinExistence type="inferred from homology"/>
<dbReference type="Pfam" id="PF16990">
    <property type="entry name" value="CBM_35"/>
    <property type="match status" value="1"/>
</dbReference>
<evidence type="ECO:0000259" key="7">
    <source>
        <dbReference type="PROSITE" id="PS51764"/>
    </source>
</evidence>
<name>A0A518DBK0_9BACT</name>
<dbReference type="PRINTS" id="PR00739">
    <property type="entry name" value="GLHYDRLASE26"/>
</dbReference>
<dbReference type="GO" id="GO:0006080">
    <property type="term" value="P:substituted mannan metabolic process"/>
    <property type="evidence" value="ECO:0007669"/>
    <property type="project" value="InterPro"/>
</dbReference>
<dbReference type="GO" id="GO:0030246">
    <property type="term" value="F:carbohydrate binding"/>
    <property type="evidence" value="ECO:0007669"/>
    <property type="project" value="InterPro"/>
</dbReference>
<protein>
    <submittedName>
        <fullName evidence="8">Mannan endo-1,4-beta-mannosidase</fullName>
        <ecNumber evidence="8">3.2.1.78</ecNumber>
    </submittedName>
</protein>
<dbReference type="OrthoDB" id="9802773at2"/>
<gene>
    <name evidence="8" type="primary">manA_1</name>
    <name evidence="8" type="ORF">Pla175_22330</name>
</gene>
<dbReference type="Gene3D" id="3.20.20.80">
    <property type="entry name" value="Glycosidases"/>
    <property type="match status" value="1"/>
</dbReference>
<evidence type="ECO:0000256" key="5">
    <source>
        <dbReference type="SAM" id="SignalP"/>
    </source>
</evidence>
<dbReference type="PROSITE" id="PS51175">
    <property type="entry name" value="CBM6"/>
    <property type="match status" value="1"/>
</dbReference>
<dbReference type="PANTHER" id="PTHR40079:SF4">
    <property type="entry name" value="GH26 DOMAIN-CONTAINING PROTEIN-RELATED"/>
    <property type="match status" value="1"/>
</dbReference>
<feature type="active site" description="Proton donor" evidence="4">
    <location>
        <position position="331"/>
    </location>
</feature>
<feature type="domain" description="GH26" evidence="7">
    <location>
        <begin position="171"/>
        <end position="476"/>
    </location>
</feature>